<dbReference type="GO" id="GO:0016787">
    <property type="term" value="F:hydrolase activity"/>
    <property type="evidence" value="ECO:0007669"/>
    <property type="project" value="UniProtKB-KW"/>
</dbReference>
<sequence length="101" mass="11595">MLKDLMMQFETASATYAADHSLERDDDWFVLKLQEEMGELIQIWNRVTGRGRRKGMTDTEMATALADETADVLGHVLLFAHRNGLDLAAAVERKWLFRPQE</sequence>
<dbReference type="Gene3D" id="1.10.287.1080">
    <property type="entry name" value="MazG-like"/>
    <property type="match status" value="1"/>
</dbReference>
<dbReference type="Proteomes" id="UP000565576">
    <property type="component" value="Unassembled WGS sequence"/>
</dbReference>
<reference evidence="1 2" key="1">
    <citation type="submission" date="2020-08" db="EMBL/GenBank/DDBJ databases">
        <title>Genomic Encyclopedia of Type Strains, Phase IV (KMG-V): Genome sequencing to study the core and pangenomes of soil and plant-associated prokaryotes.</title>
        <authorList>
            <person name="Whitman W."/>
        </authorList>
    </citation>
    <scope>NUCLEOTIDE SEQUENCE [LARGE SCALE GENOMIC DNA]</scope>
    <source>
        <strain evidence="1 2">SEMIA 4060</strain>
    </source>
</reference>
<name>A0A7X0IL37_9HYPH</name>
<organism evidence="1 2">
    <name type="scientific">Rhizobium lusitanum</name>
    <dbReference type="NCBI Taxonomy" id="293958"/>
    <lineage>
        <taxon>Bacteria</taxon>
        <taxon>Pseudomonadati</taxon>
        <taxon>Pseudomonadota</taxon>
        <taxon>Alphaproteobacteria</taxon>
        <taxon>Hyphomicrobiales</taxon>
        <taxon>Rhizobiaceae</taxon>
        <taxon>Rhizobium/Agrobacterium group</taxon>
        <taxon>Rhizobium</taxon>
    </lineage>
</organism>
<dbReference type="AlphaFoldDB" id="A0A7X0IL37"/>
<dbReference type="EMBL" id="JACHBG010000001">
    <property type="protein sequence ID" value="MBB6482974.1"/>
    <property type="molecule type" value="Genomic_DNA"/>
</dbReference>
<gene>
    <name evidence="1" type="ORF">GGD46_000217</name>
</gene>
<evidence type="ECO:0000313" key="1">
    <source>
        <dbReference type="EMBL" id="MBB6482974.1"/>
    </source>
</evidence>
<keyword evidence="1" id="KW-0378">Hydrolase</keyword>
<dbReference type="SUPFAM" id="SSF101386">
    <property type="entry name" value="all-alpha NTP pyrophosphatases"/>
    <property type="match status" value="1"/>
</dbReference>
<evidence type="ECO:0000313" key="2">
    <source>
        <dbReference type="Proteomes" id="UP000565576"/>
    </source>
</evidence>
<protein>
    <submittedName>
        <fullName evidence="1">NTP pyrophosphatase (Non-canonical NTP hydrolase)</fullName>
    </submittedName>
</protein>
<comment type="caution">
    <text evidence="1">The sequence shown here is derived from an EMBL/GenBank/DDBJ whole genome shotgun (WGS) entry which is preliminary data.</text>
</comment>
<dbReference type="CDD" id="cd11538">
    <property type="entry name" value="NTP-PPase_u1"/>
    <property type="match status" value="1"/>
</dbReference>
<proteinExistence type="predicted"/>
<dbReference type="RefSeq" id="WP_184700956.1">
    <property type="nucleotide sequence ID" value="NZ_JACHBG010000001.1"/>
</dbReference>
<accession>A0A7X0IL37</accession>